<feature type="coiled-coil region" evidence="2">
    <location>
        <begin position="485"/>
        <end position="512"/>
    </location>
</feature>
<keyword evidence="1" id="KW-1245">Viral tail assembly</keyword>
<dbReference type="EMBL" id="LR796313">
    <property type="protein sequence ID" value="CAB4136021.1"/>
    <property type="molecule type" value="Genomic_DNA"/>
</dbReference>
<accession>A0A6J5LPC4</accession>
<reference evidence="4" key="1">
    <citation type="submission" date="2020-04" db="EMBL/GenBank/DDBJ databases">
        <authorList>
            <person name="Chiriac C."/>
            <person name="Salcher M."/>
            <person name="Ghai R."/>
            <person name="Kavagutti S V."/>
        </authorList>
    </citation>
    <scope>NUCLEOTIDE SEQUENCE</scope>
</reference>
<sequence length="1061" mass="117444">MANNDGFIEFISPQAFEQLKKADLLVSELATKIASINSFTAPKSPSGADNAIKQQIADLKLQEQAIKQATNALIQEEKVKQQVIATEIKQSNAIKANIAARESERKATLAQQQAQEKAAKSAEREALANEKLNSAYNQLNAARARAKNVLRDLIASETASNAEIKKAQREFDILDQKVRKADKAVGDFSKSVGNYKGALSGIGNLMGAFGISTGLYLAADLVKNIFETTKQLQSMDLALRMVSGTQQEFANNQLFLTNLAEQYGIEIKGLTKNFTEFWVASKGKLEAEQIKEIFTSISKSVAVMGLSVEQQDSAFLALQQMMSKGTVQAEELKKQLGNALPGAVKAATMAYQALHPELKVTEKLFMEQMKAGKILSAELLPELAKAYEKLYGIENVTRAETLTAAQNRLNNSWTNLIRSINESNSGALTTFFTAATQAATGFLMILTRINDSWDNIYKKAEEKGLFDANATFTNLMGNKQGDEAFKQAEQNIRIAKSAIKSTVEELDALKTQLSLTNPYLLNFGESPKSIKLKIEALKQQKAEYVGLYNLSKQFLTNKNKPSIIAQTEENTKAEKKARLDAAKFAEEQRKQQYELDISNIKREIERAKDKFNIVEQLNKNELGYFENGIAKKMKLSMDLAILELKLAQKVADEKIRLAKGNKALGIPPSIGGDVVAQNDYATESVNIAENFTNRMDKINKDYFSSMAEAVPKDWSSKTPTMWTPEQIKQAEEDAKKIAEIQKRLQDEFRNYIQSFGQEFFANAGFGETFDFFARMDQDGKTMFDKLGELADGSVEKFAATFQAISETAQEAFNYISEASQKNFDAEYARLEQQKEVALMFAGDSASAKAEIEEQYEQRRKQIARREAKARKQQAIFNIAIDTAQAIVAAVAKSPLTGGLPWSAIAAAIGAAQIAMVASQQLPQYWKGTDNAEGGLAWTQEKGREIITDSQGRVKSLGSDKGAELTMLSKGDKVFTAEKSAMMFDNSLNSMLLNNGIVMPKVEVSMDTQILGSKLDKLSDTIASKESFSIVRDAKGERIYQRKQNERKELLNNILNVKTYGV</sequence>
<evidence type="ECO:0000313" key="4">
    <source>
        <dbReference type="EMBL" id="CAB4136021.1"/>
    </source>
</evidence>
<dbReference type="Pfam" id="PF20155">
    <property type="entry name" value="TMP_3"/>
    <property type="match status" value="1"/>
</dbReference>
<feature type="coiled-coil region" evidence="2">
    <location>
        <begin position="52"/>
        <end position="79"/>
    </location>
</feature>
<proteinExistence type="predicted"/>
<name>A0A6J5LPC4_9CAUD</name>
<dbReference type="PANTHER" id="PTHR23159:SF60">
    <property type="entry name" value="SPINDLE ASSEMBLY ABNORMAL PROTEIN 4"/>
    <property type="match status" value="1"/>
</dbReference>
<evidence type="ECO:0000259" key="3">
    <source>
        <dbReference type="Pfam" id="PF20155"/>
    </source>
</evidence>
<keyword evidence="2" id="KW-0175">Coiled coil</keyword>
<feature type="domain" description="Tape measure protein N-terminal" evidence="3">
    <location>
        <begin position="223"/>
        <end position="422"/>
    </location>
</feature>
<protein>
    <submittedName>
        <fullName evidence="4">Caudovirus, tape measure, N-terminal</fullName>
    </submittedName>
</protein>
<organism evidence="4">
    <name type="scientific">uncultured Caudovirales phage</name>
    <dbReference type="NCBI Taxonomy" id="2100421"/>
    <lineage>
        <taxon>Viruses</taxon>
        <taxon>Duplodnaviria</taxon>
        <taxon>Heunggongvirae</taxon>
        <taxon>Uroviricota</taxon>
        <taxon>Caudoviricetes</taxon>
        <taxon>Peduoviridae</taxon>
        <taxon>Maltschvirus</taxon>
        <taxon>Maltschvirus maltsch</taxon>
    </lineage>
</organism>
<dbReference type="PANTHER" id="PTHR23159">
    <property type="entry name" value="CENTROSOMAL PROTEIN 2"/>
    <property type="match status" value="1"/>
</dbReference>
<feature type="coiled-coil region" evidence="2">
    <location>
        <begin position="583"/>
        <end position="617"/>
    </location>
</feature>
<dbReference type="InterPro" id="IPR013491">
    <property type="entry name" value="Tape_meas_N"/>
</dbReference>
<feature type="coiled-coil region" evidence="2">
    <location>
        <begin position="110"/>
        <end position="184"/>
    </location>
</feature>
<keyword evidence="1" id="KW-1188">Viral release from host cell</keyword>
<dbReference type="GO" id="GO:0098003">
    <property type="term" value="P:viral tail assembly"/>
    <property type="evidence" value="ECO:0007669"/>
    <property type="project" value="UniProtKB-KW"/>
</dbReference>
<evidence type="ECO:0000256" key="1">
    <source>
        <dbReference type="ARBA" id="ARBA00022465"/>
    </source>
</evidence>
<gene>
    <name evidence="4" type="ORF">UFOVP299_3</name>
</gene>
<dbReference type="NCBIfam" id="TIGR02675">
    <property type="entry name" value="tape_meas_nterm"/>
    <property type="match status" value="1"/>
</dbReference>
<evidence type="ECO:0000256" key="2">
    <source>
        <dbReference type="SAM" id="Coils"/>
    </source>
</evidence>